<dbReference type="SUPFAM" id="SSF54695">
    <property type="entry name" value="POZ domain"/>
    <property type="match status" value="1"/>
</dbReference>
<evidence type="ECO:0000256" key="1">
    <source>
        <dbReference type="SAM" id="MobiDB-lite"/>
    </source>
</evidence>
<proteinExistence type="predicted"/>
<gene>
    <name evidence="3" type="primary">Tdpoz4_2</name>
    <name evidence="3" type="ORF">AVEN_639_1</name>
</gene>
<dbReference type="PANTHER" id="PTHR24413">
    <property type="entry name" value="SPECKLE-TYPE POZ PROTEIN"/>
    <property type="match status" value="1"/>
</dbReference>
<keyword evidence="4" id="KW-1185">Reference proteome</keyword>
<dbReference type="InterPro" id="IPR000210">
    <property type="entry name" value="BTB/POZ_dom"/>
</dbReference>
<evidence type="ECO:0000259" key="2">
    <source>
        <dbReference type="PROSITE" id="PS50097"/>
    </source>
</evidence>
<dbReference type="SMART" id="SM00225">
    <property type="entry name" value="BTB"/>
    <property type="match status" value="1"/>
</dbReference>
<sequence>MNKTRWCLQIRPKKYINGAYVEYYLARETDKSGLRIIRVAFELSFLDSYGIQLVKKMQEASFKKDEFKGFAEFVEQAVVFTHRKYEYLPENTLTACCRMKRIGEQPQESVFCSANSVLGVEQSSFYWNIRDFSKIRPGMLRSIRKRNPYIKVELSLTAKPEEALQFEISHAHLHKPNLIDCKISVINVFEETAYSKKGSKYSKGKVWEFPIFVKKSQLNSEKNVCLQNDVLVLKCDISVSLGVISSFINGYRSPSLDDETSSSSENEDSSSTASGIISKLRKEVCSLQKALKREENGEETKTNEILVEFPHEDSSSLVNENSFPDQNEESYSLEDDTVGEFENIKRRLDPSFEDEAAYSNKNEDCSATASEIIPEIRQEIKNLKKEQKEMENVEEIKRKEILQEFSHDDSPSSLNESTSPDQKEESYSVEVETVDEIVSKSLNIEEMLSGGSMKDEIKRFYQNGTFSDINLTVGKVNFPGHKLILSLKSRKFKEIFMNDLSKRSITLSDLDPETLRDLLDFVYTNNVENMTWEKAKKLFLAAERYQMTSLKHICLMFVKENINEFNSCNILIFADEQQDEDLKKLALEFIVSHGKTIMNTEAWDEFTEKHFKLAFETMQKMYMNKTEK</sequence>
<dbReference type="Gene3D" id="1.25.40.420">
    <property type="match status" value="1"/>
</dbReference>
<feature type="region of interest" description="Disordered" evidence="1">
    <location>
        <begin position="311"/>
        <end position="333"/>
    </location>
</feature>
<feature type="compositionally biased region" description="Acidic residues" evidence="1">
    <location>
        <begin position="256"/>
        <end position="268"/>
    </location>
</feature>
<feature type="region of interest" description="Disordered" evidence="1">
    <location>
        <begin position="254"/>
        <end position="274"/>
    </location>
</feature>
<dbReference type="Gene3D" id="3.30.710.10">
    <property type="entry name" value="Potassium Channel Kv1.1, Chain A"/>
    <property type="match status" value="1"/>
</dbReference>
<dbReference type="OrthoDB" id="6420208at2759"/>
<dbReference type="Proteomes" id="UP000499080">
    <property type="component" value="Unassembled WGS sequence"/>
</dbReference>
<name>A0A4Y2A8Y5_ARAVE</name>
<dbReference type="PROSITE" id="PS50097">
    <property type="entry name" value="BTB"/>
    <property type="match status" value="1"/>
</dbReference>
<feature type="compositionally biased region" description="Basic and acidic residues" evidence="1">
    <location>
        <begin position="401"/>
        <end position="410"/>
    </location>
</feature>
<feature type="region of interest" description="Disordered" evidence="1">
    <location>
        <begin position="401"/>
        <end position="429"/>
    </location>
</feature>
<dbReference type="InterPro" id="IPR011333">
    <property type="entry name" value="SKP1/BTB/POZ_sf"/>
</dbReference>
<dbReference type="AlphaFoldDB" id="A0A4Y2A8Y5"/>
<feature type="domain" description="BTB" evidence="2">
    <location>
        <begin position="467"/>
        <end position="531"/>
    </location>
</feature>
<evidence type="ECO:0000313" key="3">
    <source>
        <dbReference type="EMBL" id="GBL76228.1"/>
    </source>
</evidence>
<dbReference type="CDD" id="cd18186">
    <property type="entry name" value="BTB_POZ_ZBTB_KLHL-like"/>
    <property type="match status" value="1"/>
</dbReference>
<dbReference type="InterPro" id="IPR008974">
    <property type="entry name" value="TRAF-like"/>
</dbReference>
<feature type="compositionally biased region" description="Polar residues" evidence="1">
    <location>
        <begin position="411"/>
        <end position="420"/>
    </location>
</feature>
<dbReference type="EMBL" id="BGPR01079837">
    <property type="protein sequence ID" value="GBL76228.1"/>
    <property type="molecule type" value="Genomic_DNA"/>
</dbReference>
<comment type="caution">
    <text evidence="3">The sequence shown here is derived from an EMBL/GenBank/DDBJ whole genome shotgun (WGS) entry which is preliminary data.</text>
</comment>
<protein>
    <submittedName>
        <fullName evidence="3">TD and POZ domain-containing protein 4</fullName>
    </submittedName>
</protein>
<reference evidence="3 4" key="1">
    <citation type="journal article" date="2019" name="Sci. Rep.">
        <title>Orb-weaving spider Araneus ventricosus genome elucidates the spidroin gene catalogue.</title>
        <authorList>
            <person name="Kono N."/>
            <person name="Nakamura H."/>
            <person name="Ohtoshi R."/>
            <person name="Moran D.A.P."/>
            <person name="Shinohara A."/>
            <person name="Yoshida Y."/>
            <person name="Fujiwara M."/>
            <person name="Mori M."/>
            <person name="Tomita M."/>
            <person name="Arakawa K."/>
        </authorList>
    </citation>
    <scope>NUCLEOTIDE SEQUENCE [LARGE SCALE GENOMIC DNA]</scope>
</reference>
<feature type="compositionally biased region" description="Polar residues" evidence="1">
    <location>
        <begin position="315"/>
        <end position="325"/>
    </location>
</feature>
<dbReference type="SUPFAM" id="SSF49599">
    <property type="entry name" value="TRAF domain-like"/>
    <property type="match status" value="1"/>
</dbReference>
<organism evidence="3 4">
    <name type="scientific">Araneus ventricosus</name>
    <name type="common">Orbweaver spider</name>
    <name type="synonym">Epeira ventricosa</name>
    <dbReference type="NCBI Taxonomy" id="182803"/>
    <lineage>
        <taxon>Eukaryota</taxon>
        <taxon>Metazoa</taxon>
        <taxon>Ecdysozoa</taxon>
        <taxon>Arthropoda</taxon>
        <taxon>Chelicerata</taxon>
        <taxon>Arachnida</taxon>
        <taxon>Araneae</taxon>
        <taxon>Araneomorphae</taxon>
        <taxon>Entelegynae</taxon>
        <taxon>Araneoidea</taxon>
        <taxon>Araneidae</taxon>
        <taxon>Araneus</taxon>
    </lineage>
</organism>
<evidence type="ECO:0000313" key="4">
    <source>
        <dbReference type="Proteomes" id="UP000499080"/>
    </source>
</evidence>
<dbReference type="Gene3D" id="2.60.210.10">
    <property type="entry name" value="Apoptosis, Tumor Necrosis Factor Receptor Associated Protein 2, Chain A"/>
    <property type="match status" value="1"/>
</dbReference>
<dbReference type="Pfam" id="PF00651">
    <property type="entry name" value="BTB"/>
    <property type="match status" value="1"/>
</dbReference>
<accession>A0A4Y2A8Y5</accession>